<evidence type="ECO:0000256" key="1">
    <source>
        <dbReference type="SAM" id="Phobius"/>
    </source>
</evidence>
<dbReference type="AlphaFoldDB" id="A0A2P8ECD3"/>
<evidence type="ECO:0008006" key="4">
    <source>
        <dbReference type="Google" id="ProtNLM"/>
    </source>
</evidence>
<dbReference type="EMBL" id="PYGF01000001">
    <property type="protein sequence ID" value="PSL07139.1"/>
    <property type="molecule type" value="Genomic_DNA"/>
</dbReference>
<reference evidence="2 3" key="1">
    <citation type="submission" date="2018-03" db="EMBL/GenBank/DDBJ databases">
        <title>Genomic Encyclopedia of Archaeal and Bacterial Type Strains, Phase II (KMG-II): from individual species to whole genera.</title>
        <authorList>
            <person name="Goeker M."/>
        </authorList>
    </citation>
    <scope>NUCLEOTIDE SEQUENCE [LARGE SCALE GENOMIC DNA]</scope>
    <source>
        <strain evidence="2 3">DSM 28057</strain>
    </source>
</reference>
<feature type="transmembrane region" description="Helical" evidence="1">
    <location>
        <begin position="45"/>
        <end position="65"/>
    </location>
</feature>
<protein>
    <recommendedName>
        <fullName evidence="4">TRASH domain-containing protein</fullName>
    </recommendedName>
</protein>
<comment type="caution">
    <text evidence="2">The sequence shown here is derived from an EMBL/GenBank/DDBJ whole genome shotgun (WGS) entry which is preliminary data.</text>
</comment>
<organism evidence="2 3">
    <name type="scientific">Cecembia rubra</name>
    <dbReference type="NCBI Taxonomy" id="1485585"/>
    <lineage>
        <taxon>Bacteria</taxon>
        <taxon>Pseudomonadati</taxon>
        <taxon>Bacteroidota</taxon>
        <taxon>Cytophagia</taxon>
        <taxon>Cytophagales</taxon>
        <taxon>Cyclobacteriaceae</taxon>
        <taxon>Cecembia</taxon>
    </lineage>
</organism>
<gene>
    <name evidence="2" type="ORF">CLV48_10167</name>
</gene>
<keyword evidence="1" id="KW-1133">Transmembrane helix</keyword>
<evidence type="ECO:0000313" key="2">
    <source>
        <dbReference type="EMBL" id="PSL07139.1"/>
    </source>
</evidence>
<dbReference type="Proteomes" id="UP000240708">
    <property type="component" value="Unassembled WGS sequence"/>
</dbReference>
<keyword evidence="1" id="KW-0812">Transmembrane</keyword>
<name>A0A2P8ECD3_9BACT</name>
<keyword evidence="1" id="KW-0472">Membrane</keyword>
<evidence type="ECO:0000313" key="3">
    <source>
        <dbReference type="Proteomes" id="UP000240708"/>
    </source>
</evidence>
<keyword evidence="3" id="KW-1185">Reference proteome</keyword>
<accession>A0A2P8ECD3</accession>
<sequence length="172" mass="19118">MESGLCAGVVLHPTLPPLFHQAPNRKVMKKKSNKDNSKTSTRNLVYAYLTIAALLVTATALVYWINYQQLKPSVSYIQDEIERPVEPSLVCMVNDAYMGVAQIPVPVNDKTYYGCCEMCVDKLNNIESARIAIDPFSGNPVDKSEAFIVVTNQQGAVAYFESEANYNAFKKN</sequence>
<proteinExistence type="predicted"/>